<dbReference type="AlphaFoldDB" id="A0A1K1Z185"/>
<dbReference type="EMBL" id="FPJW01000009">
    <property type="protein sequence ID" value="SFX67333.1"/>
    <property type="molecule type" value="Genomic_DNA"/>
</dbReference>
<dbReference type="InterPro" id="IPR035919">
    <property type="entry name" value="EAL_sf"/>
</dbReference>
<evidence type="ECO:0000313" key="3">
    <source>
        <dbReference type="Proteomes" id="UP000182350"/>
    </source>
</evidence>
<organism evidence="2 3">
    <name type="scientific">Marinospirillum alkaliphilum DSM 21637</name>
    <dbReference type="NCBI Taxonomy" id="1122209"/>
    <lineage>
        <taxon>Bacteria</taxon>
        <taxon>Pseudomonadati</taxon>
        <taxon>Pseudomonadota</taxon>
        <taxon>Gammaproteobacteria</taxon>
        <taxon>Oceanospirillales</taxon>
        <taxon>Oceanospirillaceae</taxon>
        <taxon>Marinospirillum</taxon>
    </lineage>
</organism>
<protein>
    <submittedName>
        <fullName evidence="2">EAL domain, c-di-GMP-specific phosphodiesterase class I (Or its enzymatically inactive variant)</fullName>
    </submittedName>
</protein>
<gene>
    <name evidence="2" type="ORF">SAMN02745752_02497</name>
</gene>
<dbReference type="Pfam" id="PF00563">
    <property type="entry name" value="EAL"/>
    <property type="match status" value="1"/>
</dbReference>
<dbReference type="InterPro" id="IPR001633">
    <property type="entry name" value="EAL_dom"/>
</dbReference>
<sequence length="251" mass="28281">MSTQFPEELTGFDCKQCAGKLDFDFSFAYQPIVDLQAGQIWGYEALVRGLQGESAFQVLARVNDSNRYAFDQACRVKAISLAAELGLQQILSINFLPNAVYEPAHCIRSTLAAAERVGFPTERIMFEITESEQVHDPEHLTRIFRYYSEQGFITALDDFGAGHAGLTLLARFVPGLMKIDMELVRDIPTHRAKQVIVTALINICRELNITLLAEGVETAAEKDWFLEREVYLMQGYHFARPGFQCLPTVSF</sequence>
<dbReference type="RefSeq" id="WP_072326821.1">
    <property type="nucleotide sequence ID" value="NZ_FPJW01000009.1"/>
</dbReference>
<evidence type="ECO:0000313" key="2">
    <source>
        <dbReference type="EMBL" id="SFX67333.1"/>
    </source>
</evidence>
<dbReference type="Gene3D" id="3.20.20.450">
    <property type="entry name" value="EAL domain"/>
    <property type="match status" value="1"/>
</dbReference>
<name>A0A1K1Z185_9GAMM</name>
<dbReference type="InterPro" id="IPR050706">
    <property type="entry name" value="Cyclic-di-GMP_PDE-like"/>
</dbReference>
<dbReference type="Proteomes" id="UP000182350">
    <property type="component" value="Unassembled WGS sequence"/>
</dbReference>
<accession>A0A1K1Z185</accession>
<dbReference type="SMART" id="SM00052">
    <property type="entry name" value="EAL"/>
    <property type="match status" value="1"/>
</dbReference>
<keyword evidence="3" id="KW-1185">Reference proteome</keyword>
<dbReference type="GO" id="GO:0071111">
    <property type="term" value="F:cyclic-guanylate-specific phosphodiesterase activity"/>
    <property type="evidence" value="ECO:0007669"/>
    <property type="project" value="InterPro"/>
</dbReference>
<dbReference type="STRING" id="1122209.SAMN02745752_02497"/>
<feature type="domain" description="EAL" evidence="1">
    <location>
        <begin position="1"/>
        <end position="251"/>
    </location>
</feature>
<reference evidence="2 3" key="1">
    <citation type="submission" date="2016-11" db="EMBL/GenBank/DDBJ databases">
        <authorList>
            <person name="Jaros S."/>
            <person name="Januszkiewicz K."/>
            <person name="Wedrychowicz H."/>
        </authorList>
    </citation>
    <scope>NUCLEOTIDE SEQUENCE [LARGE SCALE GENOMIC DNA]</scope>
    <source>
        <strain evidence="2 3">DSM 21637</strain>
    </source>
</reference>
<dbReference type="PROSITE" id="PS50883">
    <property type="entry name" value="EAL"/>
    <property type="match status" value="1"/>
</dbReference>
<dbReference type="CDD" id="cd01948">
    <property type="entry name" value="EAL"/>
    <property type="match status" value="1"/>
</dbReference>
<dbReference type="SUPFAM" id="SSF141868">
    <property type="entry name" value="EAL domain-like"/>
    <property type="match status" value="1"/>
</dbReference>
<dbReference type="OrthoDB" id="1673646at2"/>
<evidence type="ECO:0000259" key="1">
    <source>
        <dbReference type="PROSITE" id="PS50883"/>
    </source>
</evidence>
<proteinExistence type="predicted"/>
<dbReference type="PANTHER" id="PTHR33121:SF15">
    <property type="entry name" value="BLUE LIGHT- AND TEMPERATURE-REGULATED ANTIREPRESSOR BLUF"/>
    <property type="match status" value="1"/>
</dbReference>
<dbReference type="PANTHER" id="PTHR33121">
    <property type="entry name" value="CYCLIC DI-GMP PHOSPHODIESTERASE PDEF"/>
    <property type="match status" value="1"/>
</dbReference>